<dbReference type="EMBL" id="CAJSTJ010000169">
    <property type="protein sequence ID" value="CAG7564599.1"/>
    <property type="molecule type" value="Genomic_DNA"/>
</dbReference>
<organism evidence="3 4">
    <name type="scientific">Fusarium equiseti</name>
    <name type="common">Fusarium scirpi</name>
    <dbReference type="NCBI Taxonomy" id="61235"/>
    <lineage>
        <taxon>Eukaryota</taxon>
        <taxon>Fungi</taxon>
        <taxon>Dikarya</taxon>
        <taxon>Ascomycota</taxon>
        <taxon>Pezizomycotina</taxon>
        <taxon>Sordariomycetes</taxon>
        <taxon>Hypocreomycetidae</taxon>
        <taxon>Hypocreales</taxon>
        <taxon>Nectriaceae</taxon>
        <taxon>Fusarium</taxon>
        <taxon>Fusarium incarnatum-equiseti species complex</taxon>
    </lineage>
</organism>
<dbReference type="AlphaFoldDB" id="A0A8J2JFQ6"/>
<evidence type="ECO:0000313" key="3">
    <source>
        <dbReference type="EMBL" id="CAG7564599.1"/>
    </source>
</evidence>
<evidence type="ECO:0000313" key="4">
    <source>
        <dbReference type="Proteomes" id="UP000693738"/>
    </source>
</evidence>
<dbReference type="InterPro" id="IPR013216">
    <property type="entry name" value="Methyltransf_11"/>
</dbReference>
<feature type="domain" description="Methyltransferase type 11" evidence="2">
    <location>
        <begin position="176"/>
        <end position="274"/>
    </location>
</feature>
<evidence type="ECO:0000259" key="2">
    <source>
        <dbReference type="Pfam" id="PF08241"/>
    </source>
</evidence>
<dbReference type="PANTHER" id="PTHR40623:SF2">
    <property type="entry name" value="INTEGRAL MEMBRANE PROTEIN"/>
    <property type="match status" value="1"/>
</dbReference>
<keyword evidence="1" id="KW-0472">Membrane</keyword>
<sequence length="413" mass="46962">MGVFFISWDLWQEMTFVLGCCIVLVFTAGLIKLWWSNRSMRRHEIIDEEKRARLSLMSYCGIANMRTPEIPFGIRALQSGIEVEGIWISRPNSPESCQITPSATFVGRRIRISKGKGKMIELMSSECPPLIFNTEDSGFDDAQSYDTHRPSYPPAAVTNMLGRLGLEGQSGGKIIDLAAGTGKFTELLAARPESYEIVAVEPLDSMRNNLAAKQLPKVDVRPGTATDMKHVSDGWADGCTVAQTETDINKAFHWFAKEESLQEIHRVLKPGAKLGLIWNVDSYNQPESWPAPTGWEKELLDLNFNEKADNEPRFRHQVWMQVFERQAKAEKPFFSTPIETDKVPWSVWLTPEALWDRFNTLSWNALREGEERRLFREKYDKIVKEGGGEFNDKGEIELHGCTFIVWVSRLDGP</sequence>
<dbReference type="Proteomes" id="UP000693738">
    <property type="component" value="Unassembled WGS sequence"/>
</dbReference>
<dbReference type="PANTHER" id="PTHR40623">
    <property type="entry name" value="INTEGRAL MEMBRANE PROTEIN"/>
    <property type="match status" value="1"/>
</dbReference>
<proteinExistence type="predicted"/>
<dbReference type="GO" id="GO:0008757">
    <property type="term" value="F:S-adenosylmethionine-dependent methyltransferase activity"/>
    <property type="evidence" value="ECO:0007669"/>
    <property type="project" value="InterPro"/>
</dbReference>
<protein>
    <recommendedName>
        <fullName evidence="2">Methyltransferase type 11 domain-containing protein</fullName>
    </recommendedName>
</protein>
<gene>
    <name evidence="3" type="ORF">FEQUK3_LOCUS10299</name>
</gene>
<accession>A0A8J2JFQ6</accession>
<dbReference type="CDD" id="cd02440">
    <property type="entry name" value="AdoMet_MTases"/>
    <property type="match status" value="1"/>
</dbReference>
<keyword evidence="1" id="KW-1133">Transmembrane helix</keyword>
<reference evidence="3" key="1">
    <citation type="submission" date="2021-05" db="EMBL/GenBank/DDBJ databases">
        <authorList>
            <person name="Khan N."/>
        </authorList>
    </citation>
    <scope>NUCLEOTIDE SEQUENCE</scope>
</reference>
<keyword evidence="1" id="KW-0812">Transmembrane</keyword>
<evidence type="ECO:0000256" key="1">
    <source>
        <dbReference type="SAM" id="Phobius"/>
    </source>
</evidence>
<name>A0A8J2JFQ6_FUSEQ</name>
<dbReference type="Pfam" id="PF08241">
    <property type="entry name" value="Methyltransf_11"/>
    <property type="match status" value="1"/>
</dbReference>
<feature type="transmembrane region" description="Helical" evidence="1">
    <location>
        <begin position="14"/>
        <end position="35"/>
    </location>
</feature>
<comment type="caution">
    <text evidence="3">The sequence shown here is derived from an EMBL/GenBank/DDBJ whole genome shotgun (WGS) entry which is preliminary data.</text>
</comment>